<protein>
    <submittedName>
        <fullName evidence="2">Uncharacterized protein</fullName>
    </submittedName>
</protein>
<dbReference type="AlphaFoldDB" id="A0A4V5N3Z7"/>
<keyword evidence="1" id="KW-0175">Coiled coil</keyword>
<sequence length="129" mass="14456">MANEMDGLEEDAAMSEIDFLCQENKAFRGRLEELTKELADSEEKRVILPQEMYKLPPSVLLFVMSDLDTNHCDDVSEDITHIAKTIPLDSVRTVASDLAAPEHRENRSAMQLEQPTAILLQAVLSGTRL</sequence>
<name>A0A4V5N3Z7_9PEZI</name>
<comment type="caution">
    <text evidence="2">The sequence shown here is derived from an EMBL/GenBank/DDBJ whole genome shotgun (WGS) entry which is preliminary data.</text>
</comment>
<proteinExistence type="predicted"/>
<gene>
    <name evidence="2" type="ORF">B0A54_17423</name>
</gene>
<evidence type="ECO:0000313" key="3">
    <source>
        <dbReference type="Proteomes" id="UP000310066"/>
    </source>
</evidence>
<reference evidence="2 3" key="1">
    <citation type="submission" date="2017-03" db="EMBL/GenBank/DDBJ databases">
        <title>Genomes of endolithic fungi from Antarctica.</title>
        <authorList>
            <person name="Coleine C."/>
            <person name="Masonjones S."/>
            <person name="Stajich J.E."/>
        </authorList>
    </citation>
    <scope>NUCLEOTIDE SEQUENCE [LARGE SCALE GENOMIC DNA]</scope>
    <source>
        <strain evidence="2 3">CCFEE 5311</strain>
    </source>
</reference>
<evidence type="ECO:0000313" key="2">
    <source>
        <dbReference type="EMBL" id="TKA25629.1"/>
    </source>
</evidence>
<dbReference type="Proteomes" id="UP000310066">
    <property type="component" value="Unassembled WGS sequence"/>
</dbReference>
<accession>A0A4V5N3Z7</accession>
<feature type="coiled-coil region" evidence="1">
    <location>
        <begin position="17"/>
        <end position="44"/>
    </location>
</feature>
<dbReference type="EMBL" id="NAJP01000154">
    <property type="protein sequence ID" value="TKA25629.1"/>
    <property type="molecule type" value="Genomic_DNA"/>
</dbReference>
<dbReference type="OrthoDB" id="3913285at2759"/>
<organism evidence="2 3">
    <name type="scientific">Friedmanniomyces endolithicus</name>
    <dbReference type="NCBI Taxonomy" id="329885"/>
    <lineage>
        <taxon>Eukaryota</taxon>
        <taxon>Fungi</taxon>
        <taxon>Dikarya</taxon>
        <taxon>Ascomycota</taxon>
        <taxon>Pezizomycotina</taxon>
        <taxon>Dothideomycetes</taxon>
        <taxon>Dothideomycetidae</taxon>
        <taxon>Mycosphaerellales</taxon>
        <taxon>Teratosphaeriaceae</taxon>
        <taxon>Friedmanniomyces</taxon>
    </lineage>
</organism>
<evidence type="ECO:0000256" key="1">
    <source>
        <dbReference type="SAM" id="Coils"/>
    </source>
</evidence>